<evidence type="ECO:0000313" key="4">
    <source>
        <dbReference type="Proteomes" id="UP000237061"/>
    </source>
</evidence>
<dbReference type="EMBL" id="PPXC01000007">
    <property type="protein sequence ID" value="POH73467.1"/>
    <property type="molecule type" value="Genomic_DNA"/>
</dbReference>
<proteinExistence type="predicted"/>
<dbReference type="AlphaFoldDB" id="A0A2S3ZX55"/>
<dbReference type="Proteomes" id="UP000237061">
    <property type="component" value="Unassembled WGS sequence"/>
</dbReference>
<sequence>MSITTVSPVYDLGTRADYLEFGVGVKKKGHKAADTNRLAPGFYSDAPSIDVFIALGNQLAEGHGRKVKAHSYVLSFSPDELDVNDPDDLSRAGDLGFLLAKKMRPNSPAMVVVHDDGKGGCVHAHITVLNHDTVTGKAPRDYRVHWQVKRANDELMREEGMQVLSPVPMTSEGYWAAKRGDMAVFDQQVGDAITEAALDSSTVDMVTFTAACESRGVEVIAAGHEVKNDGYRGKKQGDTAIGIIYKMRDNSTPGKEPRMRRRKASALSPEFTADGLDEIFIRKQELKEQRHGNHGHARTAAAAPTAGAERTATDFGEIERVVRPARRNRDKPTRSSQGHQRNIAEREPGVGRVGTDAAVDAAADALRRLRERLAREDAGNGSQRTEGDPGVAGRPEKREVHRRIERKRWGPVSAHANAESDDADRGAGDNDGYGLG</sequence>
<keyword evidence="4" id="KW-1185">Reference proteome</keyword>
<feature type="domain" description="MobA/VirD2-like nuclease" evidence="2">
    <location>
        <begin position="65"/>
        <end position="160"/>
    </location>
</feature>
<organism evidence="3 4">
    <name type="scientific">Arthrobacter glacialis</name>
    <dbReference type="NCBI Taxonomy" id="1664"/>
    <lineage>
        <taxon>Bacteria</taxon>
        <taxon>Bacillati</taxon>
        <taxon>Actinomycetota</taxon>
        <taxon>Actinomycetes</taxon>
        <taxon>Micrococcales</taxon>
        <taxon>Micrococcaceae</taxon>
        <taxon>Arthrobacter</taxon>
    </lineage>
</organism>
<dbReference type="RefSeq" id="WP_103465816.1">
    <property type="nucleotide sequence ID" value="NZ_PPXC01000007.1"/>
</dbReference>
<feature type="compositionally biased region" description="Low complexity" evidence="1">
    <location>
        <begin position="298"/>
        <end position="310"/>
    </location>
</feature>
<dbReference type="Pfam" id="PF03432">
    <property type="entry name" value="Relaxase"/>
    <property type="match status" value="1"/>
</dbReference>
<feature type="region of interest" description="Disordered" evidence="1">
    <location>
        <begin position="287"/>
        <end position="356"/>
    </location>
</feature>
<protein>
    <recommendedName>
        <fullName evidence="2">MobA/VirD2-like nuclease domain-containing protein</fullName>
    </recommendedName>
</protein>
<dbReference type="InterPro" id="IPR005094">
    <property type="entry name" value="Endonuclease_MobA/VirD2"/>
</dbReference>
<evidence type="ECO:0000256" key="1">
    <source>
        <dbReference type="SAM" id="MobiDB-lite"/>
    </source>
</evidence>
<name>A0A2S3ZX55_ARTGL</name>
<reference evidence="3 4" key="1">
    <citation type="submission" date="2018-01" db="EMBL/GenBank/DDBJ databases">
        <title>Arthrobacter sp. nov., from glaciers in China.</title>
        <authorList>
            <person name="Liu Q."/>
            <person name="Xin Y.-H."/>
        </authorList>
    </citation>
    <scope>NUCLEOTIDE SEQUENCE [LARGE SCALE GENOMIC DNA]</scope>
    <source>
        <strain evidence="3 4">HLT2-12-2</strain>
    </source>
</reference>
<feature type="region of interest" description="Disordered" evidence="1">
    <location>
        <begin position="373"/>
        <end position="436"/>
    </location>
</feature>
<evidence type="ECO:0000259" key="2">
    <source>
        <dbReference type="Pfam" id="PF03432"/>
    </source>
</evidence>
<evidence type="ECO:0000313" key="3">
    <source>
        <dbReference type="EMBL" id="POH73467.1"/>
    </source>
</evidence>
<accession>A0A2S3ZX55</accession>
<comment type="caution">
    <text evidence="3">The sequence shown here is derived from an EMBL/GenBank/DDBJ whole genome shotgun (WGS) entry which is preliminary data.</text>
</comment>
<gene>
    <name evidence="3" type="ORF">CVS27_11205</name>
</gene>